<evidence type="ECO:0000313" key="3">
    <source>
        <dbReference type="Proteomes" id="UP001596976"/>
    </source>
</evidence>
<evidence type="ECO:0000256" key="1">
    <source>
        <dbReference type="SAM" id="Phobius"/>
    </source>
</evidence>
<organism evidence="2 3">
    <name type="scientific">Savagea faecisuis</name>
    <dbReference type="NCBI Taxonomy" id="1274803"/>
    <lineage>
        <taxon>Bacteria</taxon>
        <taxon>Bacillati</taxon>
        <taxon>Bacillota</taxon>
        <taxon>Bacilli</taxon>
        <taxon>Bacillales</taxon>
        <taxon>Caryophanaceae</taxon>
        <taxon>Savagea</taxon>
    </lineage>
</organism>
<keyword evidence="1" id="KW-1133">Transmembrane helix</keyword>
<proteinExistence type="predicted"/>
<evidence type="ECO:0008006" key="4">
    <source>
        <dbReference type="Google" id="ProtNLM"/>
    </source>
</evidence>
<name>A0ABW3GUX6_9BACL</name>
<feature type="transmembrane region" description="Helical" evidence="1">
    <location>
        <begin position="52"/>
        <end position="73"/>
    </location>
</feature>
<protein>
    <recommendedName>
        <fullName evidence="4">MORN repeat protein</fullName>
    </recommendedName>
</protein>
<feature type="transmembrane region" description="Helical" evidence="1">
    <location>
        <begin position="7"/>
        <end position="32"/>
    </location>
</feature>
<comment type="caution">
    <text evidence="2">The sequence shown here is derived from an EMBL/GenBank/DDBJ whole genome shotgun (WGS) entry which is preliminary data.</text>
</comment>
<sequence length="346" mass="40881">MKRNTTILFAILAALLLPLLLNLFSNLIDWAFSTFPNETIRKVIQHFTMDQSTYLTILSIEATTLVAFSIYWMQKRSEKEKEIQAKNQARHALFSTLVASLKEIHALSRLDLYEEQDYHFIRISEKHFEAITDIEGLDEKDIILLHKILKELERLVEHEKEDEIGDIRLHVDKLISYIMIPPYTQYKYEVSEPIDFFEMMNENLLSILKKYDYVQEGKKKMQYFSQDGNKIIEYDKEGKAIVYNHIGEQVCHAFVDNKGIREGWAILYNQGIPLYKGKWKNYQKNGEGIEYFDDIGDHLYISREGIWNNGRLQDGIIRDVLVNNDGTFIEDFTIQINQQFYYNEHH</sequence>
<dbReference type="Proteomes" id="UP001596976">
    <property type="component" value="Unassembled WGS sequence"/>
</dbReference>
<reference evidence="3" key="1">
    <citation type="journal article" date="2019" name="Int. J. Syst. Evol. Microbiol.">
        <title>The Global Catalogue of Microorganisms (GCM) 10K type strain sequencing project: providing services to taxonomists for standard genome sequencing and annotation.</title>
        <authorList>
            <consortium name="The Broad Institute Genomics Platform"/>
            <consortium name="The Broad Institute Genome Sequencing Center for Infectious Disease"/>
            <person name="Wu L."/>
            <person name="Ma J."/>
        </authorList>
    </citation>
    <scope>NUCLEOTIDE SEQUENCE [LARGE SCALE GENOMIC DNA]</scope>
    <source>
        <strain evidence="3">CCUG 63563</strain>
    </source>
</reference>
<keyword evidence="1" id="KW-0472">Membrane</keyword>
<dbReference type="Gene3D" id="2.20.110.10">
    <property type="entry name" value="Histone H3 K4-specific methyltransferase SET7/9 N-terminal domain"/>
    <property type="match status" value="1"/>
</dbReference>
<gene>
    <name evidence="2" type="ORF">ACFQ0V_04135</name>
</gene>
<accession>A0ABW3GUX6</accession>
<evidence type="ECO:0000313" key="2">
    <source>
        <dbReference type="EMBL" id="MFD0942956.1"/>
    </source>
</evidence>
<keyword evidence="3" id="KW-1185">Reference proteome</keyword>
<keyword evidence="1" id="KW-0812">Transmembrane</keyword>
<dbReference type="RefSeq" id="WP_381010048.1">
    <property type="nucleotide sequence ID" value="NZ_JBHTJF010000017.1"/>
</dbReference>
<dbReference type="EMBL" id="JBHTJF010000017">
    <property type="protein sequence ID" value="MFD0942956.1"/>
    <property type="molecule type" value="Genomic_DNA"/>
</dbReference>